<dbReference type="Gene3D" id="1.10.10.1150">
    <property type="entry name" value="Coenzyme PQQ synthesis protein D (PqqD)"/>
    <property type="match status" value="1"/>
</dbReference>
<accession>B5CU03</accession>
<evidence type="ECO:0000313" key="1">
    <source>
        <dbReference type="EMBL" id="EDY97258.1"/>
    </source>
</evidence>
<dbReference type="EMBL" id="ABQC02000002">
    <property type="protein sequence ID" value="EDY97258.1"/>
    <property type="molecule type" value="Genomic_DNA"/>
</dbReference>
<dbReference type="AlphaFoldDB" id="B5CU03"/>
<comment type="caution">
    <text evidence="1">The sequence shown here is derived from an EMBL/GenBank/DDBJ whole genome shotgun (WGS) entry which is preliminary data.</text>
</comment>
<sequence>MMEITYKLKSGYQIQDVANEKVLMVGMGNHINLSKMIILNETATVLIDLLSKKAVTLNQLIECLTSQYNVTRAQAQADVEQLLNQLDELRVLQD</sequence>
<evidence type="ECO:0008006" key="3">
    <source>
        <dbReference type="Google" id="ProtNLM"/>
    </source>
</evidence>
<dbReference type="Pfam" id="PF05402">
    <property type="entry name" value="PqqD"/>
    <property type="match status" value="1"/>
</dbReference>
<protein>
    <recommendedName>
        <fullName evidence="3">PqqD family protein</fullName>
    </recommendedName>
</protein>
<reference evidence="1 2" key="1">
    <citation type="submission" date="2008-08" db="EMBL/GenBank/DDBJ databases">
        <title>Draft genome sequence of Bacteroides plebeius (DSM 17135).</title>
        <authorList>
            <person name="Sudarsanam P."/>
            <person name="Ley R."/>
            <person name="Guruge J."/>
            <person name="Turnbaugh P.J."/>
            <person name="Mahowald M."/>
            <person name="Liep D."/>
            <person name="Gordon J."/>
        </authorList>
    </citation>
    <scope>NUCLEOTIDE SEQUENCE [LARGE SCALE GENOMIC DNA]</scope>
    <source>
        <strain evidence="2">DSM 17135 / JCM 12973 / M2</strain>
    </source>
</reference>
<name>B5CU03_PHOPM</name>
<dbReference type="eggNOG" id="ENOG50313ZF">
    <property type="taxonomic scope" value="Bacteria"/>
</dbReference>
<organism evidence="1 2">
    <name type="scientific">Phocaeicola plebeius (strain DSM 17135 / JCM 12973 / CCUG 54634 / M2)</name>
    <name type="common">Bacteroides plebeius</name>
    <dbReference type="NCBI Taxonomy" id="484018"/>
    <lineage>
        <taxon>Bacteria</taxon>
        <taxon>Pseudomonadati</taxon>
        <taxon>Bacteroidota</taxon>
        <taxon>Bacteroidia</taxon>
        <taxon>Bacteroidales</taxon>
        <taxon>Bacteroidaceae</taxon>
        <taxon>Phocaeicola</taxon>
    </lineage>
</organism>
<dbReference type="HOGENOM" id="CLU_159325_0_0_10"/>
<reference evidence="1 2" key="2">
    <citation type="submission" date="2008-08" db="EMBL/GenBank/DDBJ databases">
        <authorList>
            <person name="Fulton L."/>
            <person name="Clifton S."/>
            <person name="Fulton B."/>
            <person name="Xu J."/>
            <person name="Minx P."/>
            <person name="Pepin K.H."/>
            <person name="Johnson M."/>
            <person name="Thiruvilangam P."/>
            <person name="Bhonagiri V."/>
            <person name="Nash W.E."/>
            <person name="Mardis E.R."/>
            <person name="Wilson R.K."/>
        </authorList>
    </citation>
    <scope>NUCLEOTIDE SEQUENCE [LARGE SCALE GENOMIC DNA]</scope>
    <source>
        <strain evidence="2">DSM 17135 / JCM 12973 / M2</strain>
    </source>
</reference>
<dbReference type="RefSeq" id="WP_007559263.1">
    <property type="nucleotide sequence ID" value="NZ_DS990122.1"/>
</dbReference>
<dbReference type="Proteomes" id="UP000003452">
    <property type="component" value="Unassembled WGS sequence"/>
</dbReference>
<evidence type="ECO:0000313" key="2">
    <source>
        <dbReference type="Proteomes" id="UP000003452"/>
    </source>
</evidence>
<proteinExistence type="predicted"/>
<dbReference type="InterPro" id="IPR008792">
    <property type="entry name" value="PQQD"/>
</dbReference>
<dbReference type="InterPro" id="IPR041881">
    <property type="entry name" value="PqqD_sf"/>
</dbReference>
<dbReference type="GeneID" id="43183862"/>
<gene>
    <name evidence="1" type="ORF">BACPLE_00045</name>
</gene>